<dbReference type="EMBL" id="CABHNI010000032">
    <property type="protein sequence ID" value="VUX10994.1"/>
    <property type="molecule type" value="Genomic_DNA"/>
</dbReference>
<dbReference type="Proteomes" id="UP000358366">
    <property type="component" value="Unassembled WGS sequence"/>
</dbReference>
<dbReference type="RefSeq" id="WP_158547683.1">
    <property type="nucleotide sequence ID" value="NZ_CABHNI010000032.1"/>
</dbReference>
<evidence type="ECO:0000256" key="1">
    <source>
        <dbReference type="SAM" id="MobiDB-lite"/>
    </source>
</evidence>
<reference evidence="2 3" key="1">
    <citation type="submission" date="2019-07" db="EMBL/GenBank/DDBJ databases">
        <authorList>
            <person name="Hibberd C M."/>
            <person name="Gehrig L. J."/>
            <person name="Chang H.-W."/>
            <person name="Venkatesh S."/>
        </authorList>
    </citation>
    <scope>NUCLEOTIDE SEQUENCE [LARGE SCALE GENOMIC DNA]</scope>
    <source>
        <strain evidence="2">Dorea_formicigenerans_SSTS_Bg7063</strain>
    </source>
</reference>
<sequence>MLMLSVIGGILFFLLYCCLVVGKRSDRKLADYQEREEQKTSKDTAKKLGADIWEKQE</sequence>
<protein>
    <submittedName>
        <fullName evidence="2">Uncharacterized protein</fullName>
    </submittedName>
</protein>
<evidence type="ECO:0000313" key="2">
    <source>
        <dbReference type="EMBL" id="VUX10994.1"/>
    </source>
</evidence>
<feature type="region of interest" description="Disordered" evidence="1">
    <location>
        <begin position="31"/>
        <end position="57"/>
    </location>
</feature>
<accession>A0A564TUT5</accession>
<name>A0A564TUT5_9FIRM</name>
<dbReference type="AlphaFoldDB" id="A0A564TUT5"/>
<organism evidence="2 3">
    <name type="scientific">Dorea formicigenerans</name>
    <dbReference type="NCBI Taxonomy" id="39486"/>
    <lineage>
        <taxon>Bacteria</taxon>
        <taxon>Bacillati</taxon>
        <taxon>Bacillota</taxon>
        <taxon>Clostridia</taxon>
        <taxon>Lachnospirales</taxon>
        <taxon>Lachnospiraceae</taxon>
        <taxon>Dorea</taxon>
    </lineage>
</organism>
<gene>
    <name evidence="2" type="ORF">DFSSTS7063_01844</name>
</gene>
<proteinExistence type="predicted"/>
<evidence type="ECO:0000313" key="3">
    <source>
        <dbReference type="Proteomes" id="UP000358366"/>
    </source>
</evidence>